<proteinExistence type="inferred from homology"/>
<keyword evidence="11" id="KW-1185">Reference proteome</keyword>
<feature type="domain" description="RecX first three-helical" evidence="9">
    <location>
        <begin position="93"/>
        <end position="131"/>
    </location>
</feature>
<comment type="function">
    <text evidence="5">Modulates RecA activity.</text>
</comment>
<dbReference type="Pfam" id="PF21981">
    <property type="entry name" value="RecX_HTH3"/>
    <property type="match status" value="1"/>
</dbReference>
<organism evidence="10 11">
    <name type="scientific">Nocardioides deserti</name>
    <dbReference type="NCBI Taxonomy" id="1588644"/>
    <lineage>
        <taxon>Bacteria</taxon>
        <taxon>Bacillati</taxon>
        <taxon>Actinomycetota</taxon>
        <taxon>Actinomycetes</taxon>
        <taxon>Propionibacteriales</taxon>
        <taxon>Nocardioidaceae</taxon>
        <taxon>Nocardioides</taxon>
    </lineage>
</organism>
<evidence type="ECO:0000256" key="6">
    <source>
        <dbReference type="SAM" id="MobiDB-lite"/>
    </source>
</evidence>
<evidence type="ECO:0000256" key="4">
    <source>
        <dbReference type="ARBA" id="ARBA00022490"/>
    </source>
</evidence>
<dbReference type="PANTHER" id="PTHR33602:SF1">
    <property type="entry name" value="REGULATORY PROTEIN RECX FAMILY PROTEIN"/>
    <property type="match status" value="1"/>
</dbReference>
<feature type="compositionally biased region" description="Basic residues" evidence="6">
    <location>
        <begin position="55"/>
        <end position="68"/>
    </location>
</feature>
<sequence length="257" mass="28021">MPDFRDDRPPPSWLGDVSDGVDAWTQRASAPESRPVDSRPFEEVARRPSRDPASKRARRTTGTRRGRGRRDPDGPPPEDPVAAGPPADPEAVARKILLDQLTGQARSRQQLADKLEAKDVPADLANRLLDRFEEVGLIDDEAFARSWIASRGSAGSGGGRLLAKRALAQELRRKGVADEVAREALDDIDPADEEAAARALVRRKLRSLARVDDVTATRRLVGMLARKGYGGGLAYAVVRDELAQAGRDEPDELPDLD</sequence>
<evidence type="ECO:0000313" key="11">
    <source>
        <dbReference type="Proteomes" id="UP000604001"/>
    </source>
</evidence>
<comment type="caution">
    <text evidence="10">The sequence shown here is derived from an EMBL/GenBank/DDBJ whole genome shotgun (WGS) entry which is preliminary data.</text>
</comment>
<feature type="region of interest" description="Disordered" evidence="6">
    <location>
        <begin position="1"/>
        <end position="92"/>
    </location>
</feature>
<dbReference type="HAMAP" id="MF_01114">
    <property type="entry name" value="RecX"/>
    <property type="match status" value="1"/>
</dbReference>
<evidence type="ECO:0000256" key="3">
    <source>
        <dbReference type="ARBA" id="ARBA00018111"/>
    </source>
</evidence>
<dbReference type="EMBL" id="JACMYC010000003">
    <property type="protein sequence ID" value="MBC2959919.1"/>
    <property type="molecule type" value="Genomic_DNA"/>
</dbReference>
<dbReference type="InterPro" id="IPR053926">
    <property type="entry name" value="RecX_HTH_1st"/>
</dbReference>
<accession>A0ABR6U7G0</accession>
<evidence type="ECO:0000259" key="7">
    <source>
        <dbReference type="Pfam" id="PF02631"/>
    </source>
</evidence>
<comment type="similarity">
    <text evidence="2 5">Belongs to the RecX family.</text>
</comment>
<dbReference type="InterPro" id="IPR053924">
    <property type="entry name" value="RecX_HTH_2nd"/>
</dbReference>
<dbReference type="Pfam" id="PF21982">
    <property type="entry name" value="RecX_HTH1"/>
    <property type="match status" value="1"/>
</dbReference>
<evidence type="ECO:0000256" key="1">
    <source>
        <dbReference type="ARBA" id="ARBA00004496"/>
    </source>
</evidence>
<dbReference type="Gene3D" id="1.10.10.10">
    <property type="entry name" value="Winged helix-like DNA-binding domain superfamily/Winged helix DNA-binding domain"/>
    <property type="match status" value="1"/>
</dbReference>
<dbReference type="InterPro" id="IPR036388">
    <property type="entry name" value="WH-like_DNA-bd_sf"/>
</dbReference>
<comment type="subcellular location">
    <subcellularLocation>
        <location evidence="1 5">Cytoplasm</location>
    </subcellularLocation>
</comment>
<dbReference type="Proteomes" id="UP000604001">
    <property type="component" value="Unassembled WGS sequence"/>
</dbReference>
<feature type="compositionally biased region" description="Basic and acidic residues" evidence="6">
    <location>
        <begin position="34"/>
        <end position="54"/>
    </location>
</feature>
<dbReference type="InterPro" id="IPR003783">
    <property type="entry name" value="Regulatory_RecX"/>
</dbReference>
<name>A0ABR6U7G0_9ACTN</name>
<evidence type="ECO:0000313" key="10">
    <source>
        <dbReference type="EMBL" id="MBC2959919.1"/>
    </source>
</evidence>
<evidence type="ECO:0000259" key="8">
    <source>
        <dbReference type="Pfam" id="PF21981"/>
    </source>
</evidence>
<dbReference type="RefSeq" id="WP_186345184.1">
    <property type="nucleotide sequence ID" value="NZ_BMMR01000003.1"/>
</dbReference>
<evidence type="ECO:0000259" key="9">
    <source>
        <dbReference type="Pfam" id="PF21982"/>
    </source>
</evidence>
<keyword evidence="4 5" id="KW-0963">Cytoplasm</keyword>
<protein>
    <recommendedName>
        <fullName evidence="3 5">Regulatory protein RecX</fullName>
    </recommendedName>
</protein>
<evidence type="ECO:0000256" key="5">
    <source>
        <dbReference type="HAMAP-Rule" id="MF_01114"/>
    </source>
</evidence>
<feature type="domain" description="RecX second three-helical" evidence="7">
    <location>
        <begin position="139"/>
        <end position="185"/>
    </location>
</feature>
<reference evidence="10 11" key="1">
    <citation type="submission" date="2020-08" db="EMBL/GenBank/DDBJ databases">
        <title>novel species in genus Nocardioides.</title>
        <authorList>
            <person name="Zhang G."/>
        </authorList>
    </citation>
    <scope>NUCLEOTIDE SEQUENCE [LARGE SCALE GENOMIC DNA]</scope>
    <source>
        <strain evidence="10 11">SC8A-24</strain>
    </source>
</reference>
<dbReference type="InterPro" id="IPR053925">
    <property type="entry name" value="RecX_HTH_3rd"/>
</dbReference>
<gene>
    <name evidence="5" type="primary">recX</name>
    <name evidence="10" type="ORF">H7344_06390</name>
</gene>
<dbReference type="PANTHER" id="PTHR33602">
    <property type="entry name" value="REGULATORY PROTEIN RECX FAMILY PROTEIN"/>
    <property type="match status" value="1"/>
</dbReference>
<feature type="domain" description="RecX third three-helical" evidence="8">
    <location>
        <begin position="192"/>
        <end position="238"/>
    </location>
</feature>
<dbReference type="Pfam" id="PF02631">
    <property type="entry name" value="RecX_HTH2"/>
    <property type="match status" value="1"/>
</dbReference>
<evidence type="ECO:0000256" key="2">
    <source>
        <dbReference type="ARBA" id="ARBA00009695"/>
    </source>
</evidence>